<keyword evidence="1" id="KW-0472">Membrane</keyword>
<dbReference type="AlphaFoldDB" id="A0ABD4TLV6"/>
<dbReference type="RefSeq" id="WP_255332708.1">
    <property type="nucleotide sequence ID" value="NZ_VOTZ01000013.1"/>
</dbReference>
<name>A0ABD4TLV6_9EURY</name>
<dbReference type="InterPro" id="IPR002774">
    <property type="entry name" value="Flagellin_arc-type"/>
</dbReference>
<evidence type="ECO:0000256" key="1">
    <source>
        <dbReference type="SAM" id="Phobius"/>
    </source>
</evidence>
<sequence>MKKRQRDDAITVLSVILLILAGVAGAILVFHLLTPHHTSTPHGLVAMAVRESGDSVRLTGDLVGYSSVPRTVSGFYIRPSKTDEKAIGAIQLSISPIIGDMAIDMDLTRISVIEKNKETALTLKKASPLNPGDWAIISRYGYLPFGSANDDDILHAGETFDLLITLPEPLHPEESFSLVIAPAGGVPLHITKAVPVRVTAVTTISN</sequence>
<reference evidence="2 3" key="1">
    <citation type="submission" date="2019-08" db="EMBL/GenBank/DDBJ databases">
        <authorList>
            <person name="Chen S.-C."/>
            <person name="Lai M.-C."/>
            <person name="You Y.-T."/>
        </authorList>
    </citation>
    <scope>NUCLEOTIDE SEQUENCE [LARGE SCALE GENOMIC DNA]</scope>
    <source>
        <strain evidence="2 3">P2F9704a</strain>
    </source>
</reference>
<organism evidence="2 3">
    <name type="scientific">Methanocalculus taiwanensis</name>
    <dbReference type="NCBI Taxonomy" id="106207"/>
    <lineage>
        <taxon>Archaea</taxon>
        <taxon>Methanobacteriati</taxon>
        <taxon>Methanobacteriota</taxon>
        <taxon>Stenosarchaea group</taxon>
        <taxon>Methanomicrobia</taxon>
        <taxon>Methanomicrobiales</taxon>
        <taxon>Methanocalculaceae</taxon>
        <taxon>Methanocalculus</taxon>
    </lineage>
</organism>
<keyword evidence="3" id="KW-1185">Reference proteome</keyword>
<keyword evidence="1" id="KW-0812">Transmembrane</keyword>
<dbReference type="Pfam" id="PF01917">
    <property type="entry name" value="Flagellin_arch-type"/>
    <property type="match status" value="1"/>
</dbReference>
<gene>
    <name evidence="2" type="ORF">FTO68_07145</name>
</gene>
<comment type="caution">
    <text evidence="2">The sequence shown here is derived from an EMBL/GenBank/DDBJ whole genome shotgun (WGS) entry which is preliminary data.</text>
</comment>
<dbReference type="Proteomes" id="UP001524383">
    <property type="component" value="Unassembled WGS sequence"/>
</dbReference>
<keyword evidence="1" id="KW-1133">Transmembrane helix</keyword>
<evidence type="ECO:0000313" key="2">
    <source>
        <dbReference type="EMBL" id="MCQ1538758.1"/>
    </source>
</evidence>
<evidence type="ECO:0008006" key="4">
    <source>
        <dbReference type="Google" id="ProtNLM"/>
    </source>
</evidence>
<dbReference type="EMBL" id="VOTZ01000013">
    <property type="protein sequence ID" value="MCQ1538758.1"/>
    <property type="molecule type" value="Genomic_DNA"/>
</dbReference>
<protein>
    <recommendedName>
        <fullName evidence="4">Flagellin</fullName>
    </recommendedName>
</protein>
<feature type="transmembrane region" description="Helical" evidence="1">
    <location>
        <begin position="12"/>
        <end position="33"/>
    </location>
</feature>
<proteinExistence type="predicted"/>
<evidence type="ECO:0000313" key="3">
    <source>
        <dbReference type="Proteomes" id="UP001524383"/>
    </source>
</evidence>
<accession>A0ABD4TLV6</accession>